<dbReference type="AlphaFoldDB" id="A0AAD6TCM7"/>
<organism evidence="2 3">
    <name type="scientific">Mycena alexandri</name>
    <dbReference type="NCBI Taxonomy" id="1745969"/>
    <lineage>
        <taxon>Eukaryota</taxon>
        <taxon>Fungi</taxon>
        <taxon>Dikarya</taxon>
        <taxon>Basidiomycota</taxon>
        <taxon>Agaricomycotina</taxon>
        <taxon>Agaricomycetes</taxon>
        <taxon>Agaricomycetidae</taxon>
        <taxon>Agaricales</taxon>
        <taxon>Marasmiineae</taxon>
        <taxon>Mycenaceae</taxon>
        <taxon>Mycena</taxon>
    </lineage>
</organism>
<reference evidence="2" key="1">
    <citation type="submission" date="2023-03" db="EMBL/GenBank/DDBJ databases">
        <title>Massive genome expansion in bonnet fungi (Mycena s.s.) driven by repeated elements and novel gene families across ecological guilds.</title>
        <authorList>
            <consortium name="Lawrence Berkeley National Laboratory"/>
            <person name="Harder C.B."/>
            <person name="Miyauchi S."/>
            <person name="Viragh M."/>
            <person name="Kuo A."/>
            <person name="Thoen E."/>
            <person name="Andreopoulos B."/>
            <person name="Lu D."/>
            <person name="Skrede I."/>
            <person name="Drula E."/>
            <person name="Henrissat B."/>
            <person name="Morin E."/>
            <person name="Kohler A."/>
            <person name="Barry K."/>
            <person name="LaButti K."/>
            <person name="Morin E."/>
            <person name="Salamov A."/>
            <person name="Lipzen A."/>
            <person name="Mereny Z."/>
            <person name="Hegedus B."/>
            <person name="Baldrian P."/>
            <person name="Stursova M."/>
            <person name="Weitz H."/>
            <person name="Taylor A."/>
            <person name="Grigoriev I.V."/>
            <person name="Nagy L.G."/>
            <person name="Martin F."/>
            <person name="Kauserud H."/>
        </authorList>
    </citation>
    <scope>NUCLEOTIDE SEQUENCE</scope>
    <source>
        <strain evidence="2">CBHHK200</strain>
    </source>
</reference>
<keyword evidence="1" id="KW-0812">Transmembrane</keyword>
<protein>
    <submittedName>
        <fullName evidence="2">Uncharacterized protein</fullName>
    </submittedName>
</protein>
<evidence type="ECO:0000313" key="2">
    <source>
        <dbReference type="EMBL" id="KAJ7041502.1"/>
    </source>
</evidence>
<keyword evidence="3" id="KW-1185">Reference proteome</keyword>
<dbReference type="Proteomes" id="UP001218188">
    <property type="component" value="Unassembled WGS sequence"/>
</dbReference>
<feature type="transmembrane region" description="Helical" evidence="1">
    <location>
        <begin position="21"/>
        <end position="38"/>
    </location>
</feature>
<evidence type="ECO:0000313" key="3">
    <source>
        <dbReference type="Proteomes" id="UP001218188"/>
    </source>
</evidence>
<dbReference type="EMBL" id="JARJCM010000016">
    <property type="protein sequence ID" value="KAJ7041502.1"/>
    <property type="molecule type" value="Genomic_DNA"/>
</dbReference>
<evidence type="ECO:0000256" key="1">
    <source>
        <dbReference type="SAM" id="Phobius"/>
    </source>
</evidence>
<gene>
    <name evidence="2" type="ORF">C8F04DRAFT_1079046</name>
</gene>
<name>A0AAD6TCM7_9AGAR</name>
<keyword evidence="1" id="KW-0472">Membrane</keyword>
<comment type="caution">
    <text evidence="2">The sequence shown here is derived from an EMBL/GenBank/DDBJ whole genome shotgun (WGS) entry which is preliminary data.</text>
</comment>
<proteinExistence type="predicted"/>
<sequence>MRHIVLGATAFLFSLNPPLQFALRWILAIVFIALVYAWRLRAHCNGCPPYASMPAVDRSYCRGTLVHDGGDSIVRSSISNAGTKDRYASLPHLYSSPATRPTLITPLSFFYCCRHSVFLPLGVHPQPFAPFFLPPQEQRI</sequence>
<keyword evidence="1" id="KW-1133">Transmembrane helix</keyword>
<accession>A0AAD6TCM7</accession>